<feature type="compositionally biased region" description="Polar residues" evidence="1">
    <location>
        <begin position="56"/>
        <end position="65"/>
    </location>
</feature>
<dbReference type="VEuPathDB" id="FungiDB:CC77DRAFT_752773"/>
<feature type="region of interest" description="Disordered" evidence="1">
    <location>
        <begin position="97"/>
        <end position="179"/>
    </location>
</feature>
<evidence type="ECO:0000313" key="2">
    <source>
        <dbReference type="EMBL" id="RYN83748.1"/>
    </source>
</evidence>
<accession>A0A4Q4NVY2</accession>
<protein>
    <recommendedName>
        <fullName evidence="4">Transcription factor domain-containing protein</fullName>
    </recommendedName>
</protein>
<dbReference type="PANTHER" id="PTHR37540">
    <property type="entry name" value="TRANSCRIPTION FACTOR (ACR-2), PUTATIVE-RELATED-RELATED"/>
    <property type="match status" value="1"/>
</dbReference>
<evidence type="ECO:0000313" key="3">
    <source>
        <dbReference type="Proteomes" id="UP000291422"/>
    </source>
</evidence>
<feature type="region of interest" description="Disordered" evidence="1">
    <location>
        <begin position="528"/>
        <end position="580"/>
    </location>
</feature>
<name>A0A4Q4NVY2_ALTAL</name>
<dbReference type="EMBL" id="PDXD01000001">
    <property type="protein sequence ID" value="RYN83748.1"/>
    <property type="molecule type" value="Genomic_DNA"/>
</dbReference>
<feature type="compositionally biased region" description="Polar residues" evidence="1">
    <location>
        <begin position="157"/>
        <end position="179"/>
    </location>
</feature>
<dbReference type="Proteomes" id="UP000291422">
    <property type="component" value="Unassembled WGS sequence"/>
</dbReference>
<feature type="compositionally biased region" description="Polar residues" evidence="1">
    <location>
        <begin position="102"/>
        <end position="125"/>
    </location>
</feature>
<feature type="region of interest" description="Disordered" evidence="1">
    <location>
        <begin position="56"/>
        <end position="76"/>
    </location>
</feature>
<organism evidence="2 3">
    <name type="scientific">Alternaria alternata</name>
    <name type="common">Alternaria rot fungus</name>
    <name type="synonym">Torula alternata</name>
    <dbReference type="NCBI Taxonomy" id="5599"/>
    <lineage>
        <taxon>Eukaryota</taxon>
        <taxon>Fungi</taxon>
        <taxon>Dikarya</taxon>
        <taxon>Ascomycota</taxon>
        <taxon>Pezizomycotina</taxon>
        <taxon>Dothideomycetes</taxon>
        <taxon>Pleosporomycetidae</taxon>
        <taxon>Pleosporales</taxon>
        <taxon>Pleosporineae</taxon>
        <taxon>Pleosporaceae</taxon>
        <taxon>Alternaria</taxon>
        <taxon>Alternaria sect. Alternaria</taxon>
        <taxon>Alternaria alternata complex</taxon>
    </lineage>
</organism>
<sequence length="703" mass="77730">MTAPPAARPLFSTAHSMPFAYPSPASTIASDTSYLHCNVMSPRQEFNDITYSRKSVSSSPTAQSAGSGGFQWITGNKPDDFKTKHVMQKVRQTAMGSYLQGARSQASNKSRSNSEASDKSQSSVGDQGATKTRPTKTPKGKGKTDSEKKGLVPNKQVRPNSNVQGTSDPGSQIARQSTLPRRPIVVPIMEQMRGHYPFDLCPVPELYSLGKGLDPFGTMFQSRDARVNVEGLKFQCASYFGTEGLGKYWIPLCLSYPHAFLSTLYMASAFKDVIENSRVESLETAALRQDVIHFVSEHLTNREQCVADHNIIAVSQLILGNVITRMDAGLTFHQNGIETMIKQRGGLSKLGVHGQLASAVSWANLAIAILREKEPTQMYVEYCTIHSAKKYARDIVIPESPLYRPHDRYVTLEHATKCTRRAQKLLDEVYAMIELFLETQRSNRQGNASKLRNYYNSINQYPPGSKGDGWRYEAIRLTARVQAQAIIDQVPLSEALKRVQSSETQPAMYSSSIASRSNDSISSTLEFQQVTPVTESSESPNFAPYNGMNPQQQVGFPFNHRDSTSSTYSQRPSPLSIQSSSSAISPQLWISTSRSGRPTILQQLRDALEKSDLSECWSDMAGVLLWIGLVMGAASNENEDKVLARYFSATTMRACIMLCFEHPEAVHSTMLKMTDIVGALDKKPVDAQLARKDSAISRKRAKA</sequence>
<dbReference type="AlphaFoldDB" id="A0A4Q4NVY2"/>
<evidence type="ECO:0000256" key="1">
    <source>
        <dbReference type="SAM" id="MobiDB-lite"/>
    </source>
</evidence>
<comment type="caution">
    <text evidence="2">The sequence shown here is derived from an EMBL/GenBank/DDBJ whole genome shotgun (WGS) entry which is preliminary data.</text>
</comment>
<feature type="compositionally biased region" description="Low complexity" evidence="1">
    <location>
        <begin position="569"/>
        <end position="580"/>
    </location>
</feature>
<dbReference type="PANTHER" id="PTHR37540:SF5">
    <property type="entry name" value="TRANSCRIPTION FACTOR DOMAIN-CONTAINING PROTEIN"/>
    <property type="match status" value="1"/>
</dbReference>
<evidence type="ECO:0008006" key="4">
    <source>
        <dbReference type="Google" id="ProtNLM"/>
    </source>
</evidence>
<reference evidence="3" key="1">
    <citation type="journal article" date="2019" name="bioRxiv">
        <title>Genomics, evolutionary history and diagnostics of the Alternaria alternata species group including apple and Asian pear pathotypes.</title>
        <authorList>
            <person name="Armitage A.D."/>
            <person name="Cockerton H.M."/>
            <person name="Sreenivasaprasad S."/>
            <person name="Woodhall J.W."/>
            <person name="Lane C.R."/>
            <person name="Harrison R.J."/>
            <person name="Clarkson J.P."/>
        </authorList>
    </citation>
    <scope>NUCLEOTIDE SEQUENCE [LARGE SCALE GENOMIC DNA]</scope>
    <source>
        <strain evidence="3">FERA 1177</strain>
    </source>
</reference>
<feature type="compositionally biased region" description="Polar residues" evidence="1">
    <location>
        <begin position="528"/>
        <end position="540"/>
    </location>
</feature>
<proteinExistence type="predicted"/>
<gene>
    <name evidence="2" type="ORF">AA0117_g6</name>
</gene>